<dbReference type="EMBL" id="JAINDJ010000004">
    <property type="protein sequence ID" value="KAG9449821.1"/>
    <property type="molecule type" value="Genomic_DNA"/>
</dbReference>
<dbReference type="PANTHER" id="PTHR33499:SF11">
    <property type="entry name" value="NO APICAL MERISTEM-ASSOCIATED C-TERMINAL DOMAIN-CONTAINING PROTEIN"/>
    <property type="match status" value="1"/>
</dbReference>
<feature type="compositionally biased region" description="Basic and acidic residues" evidence="1">
    <location>
        <begin position="279"/>
        <end position="309"/>
    </location>
</feature>
<evidence type="ECO:0000313" key="2">
    <source>
        <dbReference type="EMBL" id="KAG9449821.1"/>
    </source>
</evidence>
<evidence type="ECO:0000256" key="1">
    <source>
        <dbReference type="SAM" id="MobiDB-lite"/>
    </source>
</evidence>
<evidence type="ECO:0008006" key="4">
    <source>
        <dbReference type="Google" id="ProtNLM"/>
    </source>
</evidence>
<evidence type="ECO:0000313" key="3">
    <source>
        <dbReference type="Proteomes" id="UP000825729"/>
    </source>
</evidence>
<organism evidence="2 3">
    <name type="scientific">Aristolochia fimbriata</name>
    <name type="common">White veined hardy Dutchman's pipe vine</name>
    <dbReference type="NCBI Taxonomy" id="158543"/>
    <lineage>
        <taxon>Eukaryota</taxon>
        <taxon>Viridiplantae</taxon>
        <taxon>Streptophyta</taxon>
        <taxon>Embryophyta</taxon>
        <taxon>Tracheophyta</taxon>
        <taxon>Spermatophyta</taxon>
        <taxon>Magnoliopsida</taxon>
        <taxon>Magnoliidae</taxon>
        <taxon>Piperales</taxon>
        <taxon>Aristolochiaceae</taxon>
        <taxon>Aristolochia</taxon>
    </lineage>
</organism>
<reference evidence="2 3" key="1">
    <citation type="submission" date="2021-07" db="EMBL/GenBank/DDBJ databases">
        <title>The Aristolochia fimbriata genome: insights into angiosperm evolution, floral development and chemical biosynthesis.</title>
        <authorList>
            <person name="Jiao Y."/>
        </authorList>
    </citation>
    <scope>NUCLEOTIDE SEQUENCE [LARGE SCALE GENOMIC DNA]</scope>
    <source>
        <strain evidence="2">IBCAS-2021</strain>
        <tissue evidence="2">Leaf</tissue>
    </source>
</reference>
<sequence>MAPGKRPPPLPECSSSDIPEIGIEVQASTVPRKRGRGPSRGLTVEKLYEKLGHKIPIEFDDTSRRPKGRYAGEFIGYIGLAVRTRLPHQVRYFRNFKAEDFHEAYAFIQNYFAVDILRDNLCRDIVLRTMGDIFRTYRRELSAWFQQYGGDPEGRLTPFLDVNDTDWKWLCDNIFATKSFQDRSAQNKVNINKLKVRHTAGQKSFLRLFDKMNLMLEAKEQATQQETPVNEKQIVEDVLGSRSGYIKGQGLAQPAVPKRPRGALSSSSSIQNMTDEVSEEHRREIEKLKEENSRQLEEHSRQLEEHSRQLEEMRREMIQMIQGLRDP</sequence>
<accession>A0AAV7EQ49</accession>
<protein>
    <recommendedName>
        <fullName evidence="4">Transposase, Ptta/En/Spm, plant</fullName>
    </recommendedName>
</protein>
<dbReference type="Proteomes" id="UP000825729">
    <property type="component" value="Unassembled WGS sequence"/>
</dbReference>
<name>A0AAV7EQ49_ARIFI</name>
<dbReference type="PANTHER" id="PTHR33499">
    <property type="entry name" value="OS12G0282400 PROTEIN-RELATED"/>
    <property type="match status" value="1"/>
</dbReference>
<keyword evidence="3" id="KW-1185">Reference proteome</keyword>
<feature type="compositionally biased region" description="Polar residues" evidence="1">
    <location>
        <begin position="264"/>
        <end position="275"/>
    </location>
</feature>
<comment type="caution">
    <text evidence="2">The sequence shown here is derived from an EMBL/GenBank/DDBJ whole genome shotgun (WGS) entry which is preliminary data.</text>
</comment>
<gene>
    <name evidence="2" type="ORF">H6P81_009786</name>
</gene>
<feature type="region of interest" description="Disordered" evidence="1">
    <location>
        <begin position="249"/>
        <end position="309"/>
    </location>
</feature>
<proteinExistence type="predicted"/>
<dbReference type="AlphaFoldDB" id="A0AAV7EQ49"/>